<proteinExistence type="inferred from homology"/>
<feature type="region of interest" description="Disordered" evidence="3">
    <location>
        <begin position="1"/>
        <end position="38"/>
    </location>
</feature>
<keyword evidence="1 2" id="KW-0238">DNA-binding</keyword>
<keyword evidence="5" id="KW-1185">Reference proteome</keyword>
<evidence type="ECO:0000256" key="1">
    <source>
        <dbReference type="ARBA" id="ARBA00023125"/>
    </source>
</evidence>
<dbReference type="AlphaFoldDB" id="A0A1Y5RY00"/>
<dbReference type="PIRSF" id="PIRSF004555">
    <property type="entry name" value="UCP004555"/>
    <property type="match status" value="1"/>
</dbReference>
<organism evidence="4 5">
    <name type="scientific">Oceanibacterium hippocampi</name>
    <dbReference type="NCBI Taxonomy" id="745714"/>
    <lineage>
        <taxon>Bacteria</taxon>
        <taxon>Pseudomonadati</taxon>
        <taxon>Pseudomonadota</taxon>
        <taxon>Alphaproteobacteria</taxon>
        <taxon>Sneathiellales</taxon>
        <taxon>Sneathiellaceae</taxon>
        <taxon>Oceanibacterium</taxon>
    </lineage>
</organism>
<evidence type="ECO:0000313" key="5">
    <source>
        <dbReference type="Proteomes" id="UP000193200"/>
    </source>
</evidence>
<dbReference type="NCBIfam" id="TIGR00103">
    <property type="entry name" value="DNA_YbaB_EbfC"/>
    <property type="match status" value="1"/>
</dbReference>
<comment type="subunit">
    <text evidence="2">Homodimer.</text>
</comment>
<keyword evidence="2" id="KW-0963">Cytoplasm</keyword>
<dbReference type="GO" id="GO:0043590">
    <property type="term" value="C:bacterial nucleoid"/>
    <property type="evidence" value="ECO:0007669"/>
    <property type="project" value="UniProtKB-UniRule"/>
</dbReference>
<dbReference type="Proteomes" id="UP000193200">
    <property type="component" value="Unassembled WGS sequence"/>
</dbReference>
<dbReference type="SUPFAM" id="SSF82607">
    <property type="entry name" value="YbaB-like"/>
    <property type="match status" value="1"/>
</dbReference>
<sequence>MKNLANLMKQAQEMQGKMAEMQASLEGHEETGSAGAGMVEVTLNGRSELRRVKIDPSLANPDDLEMIEDLLVAAHKDAKAKVEAFSAEKMQELTGGLQLPGGMKLPF</sequence>
<dbReference type="RefSeq" id="WP_085882025.1">
    <property type="nucleotide sequence ID" value="NZ_FWFR01000001.1"/>
</dbReference>
<dbReference type="Gene3D" id="3.30.1310.10">
    <property type="entry name" value="Nucleoid-associated protein YbaB-like domain"/>
    <property type="match status" value="1"/>
</dbReference>
<evidence type="ECO:0000256" key="3">
    <source>
        <dbReference type="SAM" id="MobiDB-lite"/>
    </source>
</evidence>
<accession>A0A1Y5RY00</accession>
<dbReference type="EMBL" id="FWFR01000001">
    <property type="protein sequence ID" value="SLN25244.1"/>
    <property type="molecule type" value="Genomic_DNA"/>
</dbReference>
<evidence type="ECO:0000313" key="4">
    <source>
        <dbReference type="EMBL" id="SLN25244.1"/>
    </source>
</evidence>
<comment type="function">
    <text evidence="2">Binds to DNA and alters its conformation. May be involved in regulation of gene expression, nucleoid organization and DNA protection.</text>
</comment>
<evidence type="ECO:0000256" key="2">
    <source>
        <dbReference type="HAMAP-Rule" id="MF_00274"/>
    </source>
</evidence>
<protein>
    <recommendedName>
        <fullName evidence="2">Nucleoid-associated protein OCH7691_00715</fullName>
    </recommendedName>
</protein>
<dbReference type="InParanoid" id="A0A1Y5RY00"/>
<name>A0A1Y5RY00_9PROT</name>
<dbReference type="FunCoup" id="A0A1Y5RY00">
    <property type="interactions" value="425"/>
</dbReference>
<dbReference type="GO" id="GO:0005829">
    <property type="term" value="C:cytosol"/>
    <property type="evidence" value="ECO:0007669"/>
    <property type="project" value="TreeGrafter"/>
</dbReference>
<dbReference type="GO" id="GO:0003677">
    <property type="term" value="F:DNA binding"/>
    <property type="evidence" value="ECO:0007669"/>
    <property type="project" value="UniProtKB-UniRule"/>
</dbReference>
<reference evidence="4 5" key="1">
    <citation type="submission" date="2017-03" db="EMBL/GenBank/DDBJ databases">
        <authorList>
            <person name="Afonso C.L."/>
            <person name="Miller P.J."/>
            <person name="Scott M.A."/>
            <person name="Spackman E."/>
            <person name="Goraichik I."/>
            <person name="Dimitrov K.M."/>
            <person name="Suarez D.L."/>
            <person name="Swayne D.E."/>
        </authorList>
    </citation>
    <scope>NUCLEOTIDE SEQUENCE [LARGE SCALE GENOMIC DNA]</scope>
    <source>
        <strain evidence="4 5">CECT 7691</strain>
    </source>
</reference>
<gene>
    <name evidence="4" type="ORF">OCH7691_00715</name>
</gene>
<dbReference type="PANTHER" id="PTHR33449:SF1">
    <property type="entry name" value="NUCLEOID-ASSOCIATED PROTEIN YBAB"/>
    <property type="match status" value="1"/>
</dbReference>
<dbReference type="InterPro" id="IPR036894">
    <property type="entry name" value="YbaB-like_sf"/>
</dbReference>
<comment type="subcellular location">
    <subcellularLocation>
        <location evidence="2">Cytoplasm</location>
        <location evidence="2">Nucleoid</location>
    </subcellularLocation>
</comment>
<dbReference type="InterPro" id="IPR004401">
    <property type="entry name" value="YbaB/EbfC"/>
</dbReference>
<comment type="similarity">
    <text evidence="2">Belongs to the YbaB/EbfC family.</text>
</comment>
<dbReference type="Pfam" id="PF02575">
    <property type="entry name" value="YbaB_DNA_bd"/>
    <property type="match status" value="1"/>
</dbReference>
<dbReference type="HAMAP" id="MF_00274">
    <property type="entry name" value="DNA_YbaB_EbfC"/>
    <property type="match status" value="1"/>
</dbReference>
<dbReference type="PANTHER" id="PTHR33449">
    <property type="entry name" value="NUCLEOID-ASSOCIATED PROTEIN YBAB"/>
    <property type="match status" value="1"/>
</dbReference>
<dbReference type="OrthoDB" id="9803080at2"/>